<dbReference type="PANTHER" id="PTHR47634">
    <property type="entry name" value="PROTEIN KINASE DOMAIN-CONTAINING PROTEIN-RELATED"/>
    <property type="match status" value="1"/>
</dbReference>
<name>A0AAN6K223_9PEZI</name>
<evidence type="ECO:0000256" key="4">
    <source>
        <dbReference type="ARBA" id="ARBA00022741"/>
    </source>
</evidence>
<dbReference type="GO" id="GO:0050684">
    <property type="term" value="P:regulation of mRNA processing"/>
    <property type="evidence" value="ECO:0007669"/>
    <property type="project" value="TreeGrafter"/>
</dbReference>
<dbReference type="EC" id="2.7.11.1" evidence="1"/>
<keyword evidence="4" id="KW-0547">Nucleotide-binding</keyword>
<dbReference type="SMART" id="SM00220">
    <property type="entry name" value="S_TKc"/>
    <property type="match status" value="1"/>
</dbReference>
<evidence type="ECO:0000256" key="6">
    <source>
        <dbReference type="ARBA" id="ARBA00022840"/>
    </source>
</evidence>
<comment type="caution">
    <text evidence="10">The sequence shown here is derived from an EMBL/GenBank/DDBJ whole genome shotgun (WGS) entry which is preliminary data.</text>
</comment>
<evidence type="ECO:0000256" key="2">
    <source>
        <dbReference type="ARBA" id="ARBA00022527"/>
    </source>
</evidence>
<evidence type="ECO:0000259" key="9">
    <source>
        <dbReference type="PROSITE" id="PS50011"/>
    </source>
</evidence>
<dbReference type="Proteomes" id="UP001175353">
    <property type="component" value="Unassembled WGS sequence"/>
</dbReference>
<comment type="catalytic activity">
    <reaction evidence="8">
        <text>L-seryl-[protein] + ATP = O-phospho-L-seryl-[protein] + ADP + H(+)</text>
        <dbReference type="Rhea" id="RHEA:17989"/>
        <dbReference type="Rhea" id="RHEA-COMP:9863"/>
        <dbReference type="Rhea" id="RHEA-COMP:11604"/>
        <dbReference type="ChEBI" id="CHEBI:15378"/>
        <dbReference type="ChEBI" id="CHEBI:29999"/>
        <dbReference type="ChEBI" id="CHEBI:30616"/>
        <dbReference type="ChEBI" id="CHEBI:83421"/>
        <dbReference type="ChEBI" id="CHEBI:456216"/>
        <dbReference type="EC" id="2.7.11.1"/>
    </reaction>
</comment>
<dbReference type="InterPro" id="IPR011009">
    <property type="entry name" value="Kinase-like_dom_sf"/>
</dbReference>
<dbReference type="AlphaFoldDB" id="A0AAN6K223"/>
<dbReference type="Gene3D" id="3.30.200.20">
    <property type="entry name" value="Phosphorylase Kinase, domain 1"/>
    <property type="match status" value="1"/>
</dbReference>
<reference evidence="10" key="1">
    <citation type="submission" date="2023-06" db="EMBL/GenBank/DDBJ databases">
        <title>Black Yeasts Isolated from many extreme environments.</title>
        <authorList>
            <person name="Coleine C."/>
            <person name="Stajich J.E."/>
            <person name="Selbmann L."/>
        </authorList>
    </citation>
    <scope>NUCLEOTIDE SEQUENCE</scope>
    <source>
        <strain evidence="10">CCFEE 5200</strain>
    </source>
</reference>
<dbReference type="GO" id="GO:0004674">
    <property type="term" value="F:protein serine/threonine kinase activity"/>
    <property type="evidence" value="ECO:0007669"/>
    <property type="project" value="UniProtKB-KW"/>
</dbReference>
<feature type="domain" description="Protein kinase" evidence="9">
    <location>
        <begin position="37"/>
        <end position="361"/>
    </location>
</feature>
<sequence length="363" mass="40491">MSRRFYPLGLDTIEDIEGYRPGGFHPVHLEDTLGERYKILHKLGSGGLSTTWLARDTVGNRYQALKILKAEETAASTELRTLEKLAAIQSDDRGKQHIRYPNAHFVIQGPNDLTLPNVLLKLRPIDDWTENEVLRRLGSPSTEKLVAAPGENIGDSAPHYVVEPASMPHATYLTHDVLLVDFGEAFPFESPPRPENIGVPVMYRAPETIFESKVSPASEAWSLACVLFEIRAGHPMFASIMGGRNEILMQMVQMKGKLPEPWWNSLEGRSAWFDDNGRTHKEGSEDTSTVPEYPLEGAIAEIGTMDEEEAFFGSEVSILEPKDTKVPPDEAESMRDFLEGALKWAPEARLTVAQMLCHPWITG</sequence>
<dbReference type="EMBL" id="JAUJLE010000469">
    <property type="protein sequence ID" value="KAK0955451.1"/>
    <property type="molecule type" value="Genomic_DNA"/>
</dbReference>
<dbReference type="PROSITE" id="PS50011">
    <property type="entry name" value="PROTEIN_KINASE_DOM"/>
    <property type="match status" value="1"/>
</dbReference>
<evidence type="ECO:0000256" key="8">
    <source>
        <dbReference type="ARBA" id="ARBA00048679"/>
    </source>
</evidence>
<gene>
    <name evidence="10" type="ORF">LTR91_022850</name>
</gene>
<dbReference type="PANTHER" id="PTHR47634:SF9">
    <property type="entry name" value="PROTEIN KINASE DOMAIN-CONTAINING PROTEIN-RELATED"/>
    <property type="match status" value="1"/>
</dbReference>
<dbReference type="Pfam" id="PF00069">
    <property type="entry name" value="Pkinase"/>
    <property type="match status" value="1"/>
</dbReference>
<accession>A0AAN6K223</accession>
<keyword evidence="2" id="KW-0723">Serine/threonine-protein kinase</keyword>
<dbReference type="GO" id="GO:0005737">
    <property type="term" value="C:cytoplasm"/>
    <property type="evidence" value="ECO:0007669"/>
    <property type="project" value="TreeGrafter"/>
</dbReference>
<proteinExistence type="predicted"/>
<keyword evidence="6" id="KW-0067">ATP-binding</keyword>
<evidence type="ECO:0000313" key="11">
    <source>
        <dbReference type="Proteomes" id="UP001175353"/>
    </source>
</evidence>
<dbReference type="SUPFAM" id="SSF56112">
    <property type="entry name" value="Protein kinase-like (PK-like)"/>
    <property type="match status" value="1"/>
</dbReference>
<dbReference type="GO" id="GO:0005524">
    <property type="term" value="F:ATP binding"/>
    <property type="evidence" value="ECO:0007669"/>
    <property type="project" value="UniProtKB-KW"/>
</dbReference>
<keyword evidence="5" id="KW-0418">Kinase</keyword>
<organism evidence="10 11">
    <name type="scientific">Friedmanniomyces endolithicus</name>
    <dbReference type="NCBI Taxonomy" id="329885"/>
    <lineage>
        <taxon>Eukaryota</taxon>
        <taxon>Fungi</taxon>
        <taxon>Dikarya</taxon>
        <taxon>Ascomycota</taxon>
        <taxon>Pezizomycotina</taxon>
        <taxon>Dothideomycetes</taxon>
        <taxon>Dothideomycetidae</taxon>
        <taxon>Mycosphaerellales</taxon>
        <taxon>Teratosphaeriaceae</taxon>
        <taxon>Friedmanniomyces</taxon>
    </lineage>
</organism>
<dbReference type="InterPro" id="IPR051334">
    <property type="entry name" value="SRPK"/>
</dbReference>
<evidence type="ECO:0000256" key="1">
    <source>
        <dbReference type="ARBA" id="ARBA00012513"/>
    </source>
</evidence>
<protein>
    <recommendedName>
        <fullName evidence="1">non-specific serine/threonine protein kinase</fullName>
        <ecNumber evidence="1">2.7.11.1</ecNumber>
    </recommendedName>
</protein>
<keyword evidence="3" id="KW-0808">Transferase</keyword>
<evidence type="ECO:0000256" key="7">
    <source>
        <dbReference type="ARBA" id="ARBA00047899"/>
    </source>
</evidence>
<evidence type="ECO:0000313" key="10">
    <source>
        <dbReference type="EMBL" id="KAK0955451.1"/>
    </source>
</evidence>
<evidence type="ECO:0000256" key="3">
    <source>
        <dbReference type="ARBA" id="ARBA00022679"/>
    </source>
</evidence>
<dbReference type="Gene3D" id="1.10.510.10">
    <property type="entry name" value="Transferase(Phosphotransferase) domain 1"/>
    <property type="match status" value="1"/>
</dbReference>
<keyword evidence="11" id="KW-1185">Reference proteome</keyword>
<evidence type="ECO:0000256" key="5">
    <source>
        <dbReference type="ARBA" id="ARBA00022777"/>
    </source>
</evidence>
<dbReference type="InterPro" id="IPR000719">
    <property type="entry name" value="Prot_kinase_dom"/>
</dbReference>
<dbReference type="GO" id="GO:0005634">
    <property type="term" value="C:nucleus"/>
    <property type="evidence" value="ECO:0007669"/>
    <property type="project" value="TreeGrafter"/>
</dbReference>
<dbReference type="GO" id="GO:0000245">
    <property type="term" value="P:spliceosomal complex assembly"/>
    <property type="evidence" value="ECO:0007669"/>
    <property type="project" value="TreeGrafter"/>
</dbReference>
<comment type="catalytic activity">
    <reaction evidence="7">
        <text>L-threonyl-[protein] + ATP = O-phospho-L-threonyl-[protein] + ADP + H(+)</text>
        <dbReference type="Rhea" id="RHEA:46608"/>
        <dbReference type="Rhea" id="RHEA-COMP:11060"/>
        <dbReference type="Rhea" id="RHEA-COMP:11605"/>
        <dbReference type="ChEBI" id="CHEBI:15378"/>
        <dbReference type="ChEBI" id="CHEBI:30013"/>
        <dbReference type="ChEBI" id="CHEBI:30616"/>
        <dbReference type="ChEBI" id="CHEBI:61977"/>
        <dbReference type="ChEBI" id="CHEBI:456216"/>
        <dbReference type="EC" id="2.7.11.1"/>
    </reaction>
</comment>